<evidence type="ECO:0000313" key="2">
    <source>
        <dbReference type="Proteomes" id="UP000248116"/>
    </source>
</evidence>
<comment type="caution">
    <text evidence="1">The sequence shown here is derived from an EMBL/GenBank/DDBJ whole genome shotgun (WGS) entry which is preliminary data.</text>
</comment>
<gene>
    <name evidence="1" type="ORF">C3920_15735</name>
</gene>
<reference evidence="1 2" key="1">
    <citation type="submission" date="2018-02" db="EMBL/GenBank/DDBJ databases">
        <authorList>
            <person name="Skraban J."/>
            <person name="Trcek J."/>
        </authorList>
    </citation>
    <scope>NUCLEOTIDE SEQUENCE [LARGE SCALE GENOMIC DNA]</scope>
    <source>
        <strain evidence="1 2">AV446</strain>
    </source>
</reference>
<organism evidence="1 2">
    <name type="scientific">Novacetimonas pomaceti</name>
    <dbReference type="NCBI Taxonomy" id="2021998"/>
    <lineage>
        <taxon>Bacteria</taxon>
        <taxon>Pseudomonadati</taxon>
        <taxon>Pseudomonadota</taxon>
        <taxon>Alphaproteobacteria</taxon>
        <taxon>Acetobacterales</taxon>
        <taxon>Acetobacteraceae</taxon>
        <taxon>Novacetimonas</taxon>
    </lineage>
</organism>
<sequence length="41" mass="4887">MLPCEQDRSDVARKRKFWKRYQADIDPTRLAFIDETAVSTK</sequence>
<accession>A0ABX5NZH7</accession>
<name>A0ABX5NZH7_9PROT</name>
<dbReference type="EMBL" id="PRCW01000137">
    <property type="protein sequence ID" value="PYD46364.1"/>
    <property type="molecule type" value="Genomic_DNA"/>
</dbReference>
<proteinExistence type="predicted"/>
<protein>
    <submittedName>
        <fullName evidence="1">IS630 family transposase</fullName>
    </submittedName>
</protein>
<dbReference type="Proteomes" id="UP000248116">
    <property type="component" value="Unassembled WGS sequence"/>
</dbReference>
<keyword evidence="2" id="KW-1185">Reference proteome</keyword>
<evidence type="ECO:0000313" key="1">
    <source>
        <dbReference type="EMBL" id="PYD46364.1"/>
    </source>
</evidence>
<feature type="non-terminal residue" evidence="1">
    <location>
        <position position="41"/>
    </location>
</feature>